<comment type="caution">
    <text evidence="1">The sequence shown here is derived from an EMBL/GenBank/DDBJ whole genome shotgun (WGS) entry which is preliminary data.</text>
</comment>
<dbReference type="Proteomes" id="UP000297792">
    <property type="component" value="Unassembled WGS sequence"/>
</dbReference>
<gene>
    <name evidence="1" type="ORF">EJD98_21785</name>
</gene>
<keyword evidence="2" id="KW-1185">Reference proteome</keyword>
<evidence type="ECO:0000313" key="1">
    <source>
        <dbReference type="EMBL" id="TGB39347.1"/>
    </source>
</evidence>
<reference evidence="1 2" key="1">
    <citation type="submission" date="2018-12" db="EMBL/GenBank/DDBJ databases">
        <title>Draft genome sequences of Mycolicibacterium peregrinum isolated from a pig with lymphadenitis and from soil on the same Japanese pig farm.</title>
        <authorList>
            <person name="Komatsu T."/>
            <person name="Ohya K."/>
            <person name="Sawai K."/>
            <person name="Odoi J.O."/>
            <person name="Otsu K."/>
            <person name="Ota A."/>
            <person name="Ito T."/>
            <person name="Kawai M."/>
            <person name="Maruyama F."/>
        </authorList>
    </citation>
    <scope>NUCLEOTIDE SEQUENCE [LARGE SCALE GENOMIC DNA]</scope>
    <source>
        <strain evidence="1 2">138</strain>
    </source>
</reference>
<name>A0A4Z0HKJ4_MYCPR</name>
<sequence>MRGAVPGGAEVVIQPPAIRYAGFLTAAEGIAALIMAVVLLVRALGGADQHIVSGYGTAIWFLLIGGGVLAGGWALITARYWGRGIAVLANLLLLPVAWYVITSHHVVYGVLVGLLALITLGLLFSPSSVDWIARRD</sequence>
<proteinExistence type="predicted"/>
<organism evidence="1 2">
    <name type="scientific">Mycolicibacterium peregrinum</name>
    <name type="common">Mycobacterium peregrinum</name>
    <dbReference type="NCBI Taxonomy" id="43304"/>
    <lineage>
        <taxon>Bacteria</taxon>
        <taxon>Bacillati</taxon>
        <taxon>Actinomycetota</taxon>
        <taxon>Actinomycetes</taxon>
        <taxon>Mycobacteriales</taxon>
        <taxon>Mycobacteriaceae</taxon>
        <taxon>Mycolicibacterium</taxon>
    </lineage>
</organism>
<evidence type="ECO:0000313" key="2">
    <source>
        <dbReference type="Proteomes" id="UP000297792"/>
    </source>
</evidence>
<protein>
    <submittedName>
        <fullName evidence="1">Uncharacterized protein</fullName>
    </submittedName>
</protein>
<accession>A0A4Z0HKJ4</accession>
<dbReference type="EMBL" id="RWKA01000013">
    <property type="protein sequence ID" value="TGB39347.1"/>
    <property type="molecule type" value="Genomic_DNA"/>
</dbReference>
<dbReference type="AlphaFoldDB" id="A0A4Z0HKJ4"/>